<evidence type="ECO:0000256" key="5">
    <source>
        <dbReference type="ARBA" id="ARBA00023237"/>
    </source>
</evidence>
<dbReference type="InterPro" id="IPR011990">
    <property type="entry name" value="TPR-like_helical_dom_sf"/>
</dbReference>
<feature type="domain" description="RagB/SusD" evidence="7">
    <location>
        <begin position="366"/>
        <end position="452"/>
    </location>
</feature>
<dbReference type="Gene3D" id="1.25.40.390">
    <property type="match status" value="2"/>
</dbReference>
<keyword evidence="5" id="KW-0998">Cell outer membrane</keyword>
<evidence type="ECO:0000313" key="10">
    <source>
        <dbReference type="Proteomes" id="UP001336835"/>
    </source>
</evidence>
<evidence type="ECO:0000256" key="4">
    <source>
        <dbReference type="ARBA" id="ARBA00023136"/>
    </source>
</evidence>
<dbReference type="SUPFAM" id="SSF48452">
    <property type="entry name" value="TPR-like"/>
    <property type="match status" value="1"/>
</dbReference>
<evidence type="ECO:0000259" key="7">
    <source>
        <dbReference type="Pfam" id="PF07980"/>
    </source>
</evidence>
<protein>
    <submittedName>
        <fullName evidence="9">RagB/SusD family nutrient uptake outer membrane protein</fullName>
    </submittedName>
</protein>
<evidence type="ECO:0000259" key="8">
    <source>
        <dbReference type="Pfam" id="PF14322"/>
    </source>
</evidence>
<dbReference type="RefSeq" id="WP_330108355.1">
    <property type="nucleotide sequence ID" value="NZ_JAZDQT010000002.1"/>
</dbReference>
<evidence type="ECO:0000256" key="1">
    <source>
        <dbReference type="ARBA" id="ARBA00004442"/>
    </source>
</evidence>
<organism evidence="9 10">
    <name type="scientific">Pedobacter albus</name>
    <dbReference type="NCBI Taxonomy" id="3113905"/>
    <lineage>
        <taxon>Bacteria</taxon>
        <taxon>Pseudomonadati</taxon>
        <taxon>Bacteroidota</taxon>
        <taxon>Sphingobacteriia</taxon>
        <taxon>Sphingobacteriales</taxon>
        <taxon>Sphingobacteriaceae</taxon>
        <taxon>Pedobacter</taxon>
    </lineage>
</organism>
<dbReference type="EMBL" id="JAZDQT010000002">
    <property type="protein sequence ID" value="MEE1946039.1"/>
    <property type="molecule type" value="Genomic_DNA"/>
</dbReference>
<comment type="caution">
    <text evidence="9">The sequence shown here is derived from an EMBL/GenBank/DDBJ whole genome shotgun (WGS) entry which is preliminary data.</text>
</comment>
<comment type="similarity">
    <text evidence="2">Belongs to the SusD family.</text>
</comment>
<dbReference type="Pfam" id="PF07980">
    <property type="entry name" value="SusD_RagB"/>
    <property type="match status" value="1"/>
</dbReference>
<feature type="domain" description="SusD-like N-terminal" evidence="8">
    <location>
        <begin position="24"/>
        <end position="227"/>
    </location>
</feature>
<comment type="subcellular location">
    <subcellularLocation>
        <location evidence="1">Cell outer membrane</location>
    </subcellularLocation>
</comment>
<keyword evidence="4" id="KW-0472">Membrane</keyword>
<dbReference type="InterPro" id="IPR012944">
    <property type="entry name" value="SusD_RagB_dom"/>
</dbReference>
<proteinExistence type="inferred from homology"/>
<reference evidence="9 10" key="1">
    <citation type="submission" date="2024-01" db="EMBL/GenBank/DDBJ databases">
        <title>Pedobacter sp. nov., isolated from fresh soil.</title>
        <authorList>
            <person name="Le N.T.T."/>
        </authorList>
    </citation>
    <scope>NUCLEOTIDE SEQUENCE [LARGE SCALE GENOMIC DNA]</scope>
    <source>
        <strain evidence="9 10">KR3-3</strain>
    </source>
</reference>
<sequence length="495" mass="54934">MKLNKISLSILGVALLFSMPSCKKFLEQSPDNRAEINTVEKLSQLVSTAYPSRDYITFTEASSDNAEDKGEGIGYLTDVIDLPYAWQDVIGDATNSSTAYWNACYEAIAAANQALESIETNKLGNAALPYKGEALVCRAYAHFMLATLFATPYKIGGTNTAPGIPYVDKPETKVIQPYSRGTVASTYERIRLDLEAGLPLLQASAYKIPKYHFTPEAAHAFAARFYLFTGAWQKVIDHATLAVPGNDFTNNMRQISTTLRLMTYPDFLTNFMGSGQKYNLLLLGTYSTYARFITSSSRIPRHGFGVKMASMFATGKNVTGKALANNVLTFGGIPNYTSYKFKENFYYTTPDIGYPYLTFAGLTVDEALMNRAEAYAELGQNEMALKDINDFYSVRIVGYNPSSDAVTLAKITNFYPAITDAKQGLIRTILDAKKAEFLQEGLRWFDIVRRDITVVHNTIDITGKETFAELKPGDPHRIFQLPLEVKTSGVELNPR</sequence>
<evidence type="ECO:0000256" key="3">
    <source>
        <dbReference type="ARBA" id="ARBA00022729"/>
    </source>
</evidence>
<evidence type="ECO:0000256" key="2">
    <source>
        <dbReference type="ARBA" id="ARBA00006275"/>
    </source>
</evidence>
<keyword evidence="10" id="KW-1185">Reference proteome</keyword>
<name>A0ABU7I9K4_9SPHI</name>
<dbReference type="Proteomes" id="UP001336835">
    <property type="component" value="Unassembled WGS sequence"/>
</dbReference>
<keyword evidence="3 6" id="KW-0732">Signal</keyword>
<dbReference type="InterPro" id="IPR033985">
    <property type="entry name" value="SusD-like_N"/>
</dbReference>
<evidence type="ECO:0000256" key="6">
    <source>
        <dbReference type="SAM" id="SignalP"/>
    </source>
</evidence>
<feature type="signal peptide" evidence="6">
    <location>
        <begin position="1"/>
        <end position="23"/>
    </location>
</feature>
<evidence type="ECO:0000313" key="9">
    <source>
        <dbReference type="EMBL" id="MEE1946039.1"/>
    </source>
</evidence>
<dbReference type="Pfam" id="PF14322">
    <property type="entry name" value="SusD-like_3"/>
    <property type="match status" value="1"/>
</dbReference>
<gene>
    <name evidence="9" type="ORF">VRU48_13035</name>
</gene>
<accession>A0ABU7I9K4</accession>
<feature type="chain" id="PRO_5046001835" evidence="6">
    <location>
        <begin position="24"/>
        <end position="495"/>
    </location>
</feature>